<protein>
    <recommendedName>
        <fullName evidence="1">ABC-type glycine betaine transport system substrate-binding domain-containing protein</fullName>
    </recommendedName>
</protein>
<dbReference type="RefSeq" id="WP_154545703.1">
    <property type="nucleotide sequence ID" value="NZ_VULO01000010.1"/>
</dbReference>
<keyword evidence="3" id="KW-1185">Reference proteome</keyword>
<dbReference type="GO" id="GO:0043190">
    <property type="term" value="C:ATP-binding cassette (ABC) transporter complex"/>
    <property type="evidence" value="ECO:0007669"/>
    <property type="project" value="InterPro"/>
</dbReference>
<dbReference type="GO" id="GO:0022857">
    <property type="term" value="F:transmembrane transporter activity"/>
    <property type="evidence" value="ECO:0007669"/>
    <property type="project" value="InterPro"/>
</dbReference>
<dbReference type="Gene3D" id="3.40.190.120">
    <property type="entry name" value="Osmoprotection protein (prox), domain 2"/>
    <property type="match status" value="1"/>
</dbReference>
<feature type="domain" description="ABC-type glycine betaine transport system substrate-binding" evidence="1">
    <location>
        <begin position="3"/>
        <end position="89"/>
    </location>
</feature>
<dbReference type="Pfam" id="PF04069">
    <property type="entry name" value="OpuAC"/>
    <property type="match status" value="1"/>
</dbReference>
<gene>
    <name evidence="2" type="ORF">FYJ24_09180</name>
</gene>
<dbReference type="Gene3D" id="3.40.190.10">
    <property type="entry name" value="Periplasmic binding protein-like II"/>
    <property type="match status" value="1"/>
</dbReference>
<evidence type="ECO:0000313" key="2">
    <source>
        <dbReference type="EMBL" id="MSS84932.1"/>
    </source>
</evidence>
<evidence type="ECO:0000259" key="1">
    <source>
        <dbReference type="Pfam" id="PF04069"/>
    </source>
</evidence>
<proteinExistence type="predicted"/>
<sequence length="95" mass="10389">MIDGQIQLANIFTADPLIAENNLVPLKDTQGLFLSSHLVPLASSRLDDNAVALINEISAAMTPDDLVTLNTRSTKEQLPADTIAKEWLRNQNFEG</sequence>
<name>A0A6N7W924_9ACTO</name>
<comment type="caution">
    <text evidence="2">The sequence shown here is derived from an EMBL/GenBank/DDBJ whole genome shotgun (WGS) entry which is preliminary data.</text>
</comment>
<dbReference type="AlphaFoldDB" id="A0A6N7W924"/>
<reference evidence="2 3" key="1">
    <citation type="submission" date="2019-08" db="EMBL/GenBank/DDBJ databases">
        <title>In-depth cultivation of the pig gut microbiome towards novel bacterial diversity and tailored functional studies.</title>
        <authorList>
            <person name="Wylensek D."/>
            <person name="Hitch T.C.A."/>
            <person name="Clavel T."/>
        </authorList>
    </citation>
    <scope>NUCLEOTIDE SEQUENCE [LARGE SCALE GENOMIC DNA]</scope>
    <source>
        <strain evidence="2 3">WB03_NA08</strain>
    </source>
</reference>
<dbReference type="EMBL" id="VULO01000010">
    <property type="protein sequence ID" value="MSS84932.1"/>
    <property type="molecule type" value="Genomic_DNA"/>
</dbReference>
<organism evidence="2 3">
    <name type="scientific">Scrofimicrobium canadense</name>
    <dbReference type="NCBI Taxonomy" id="2652290"/>
    <lineage>
        <taxon>Bacteria</taxon>
        <taxon>Bacillati</taxon>
        <taxon>Actinomycetota</taxon>
        <taxon>Actinomycetes</taxon>
        <taxon>Actinomycetales</taxon>
        <taxon>Actinomycetaceae</taxon>
        <taxon>Scrofimicrobium</taxon>
    </lineage>
</organism>
<dbReference type="InterPro" id="IPR007210">
    <property type="entry name" value="ABC_Gly_betaine_transp_sub-bd"/>
</dbReference>
<dbReference type="SUPFAM" id="SSF53850">
    <property type="entry name" value="Periplasmic binding protein-like II"/>
    <property type="match status" value="1"/>
</dbReference>
<accession>A0A6N7W924</accession>
<evidence type="ECO:0000313" key="3">
    <source>
        <dbReference type="Proteomes" id="UP000470875"/>
    </source>
</evidence>
<dbReference type="Proteomes" id="UP000470875">
    <property type="component" value="Unassembled WGS sequence"/>
</dbReference>